<dbReference type="GeneID" id="85367025"/>
<feature type="region of interest" description="Disordered" evidence="1">
    <location>
        <begin position="1"/>
        <end position="155"/>
    </location>
</feature>
<feature type="compositionally biased region" description="Polar residues" evidence="1">
    <location>
        <begin position="98"/>
        <end position="110"/>
    </location>
</feature>
<feature type="compositionally biased region" description="Low complexity" evidence="1">
    <location>
        <begin position="13"/>
        <end position="25"/>
    </location>
</feature>
<accession>A0AA39MWS1</accession>
<dbReference type="RefSeq" id="XP_060326788.1">
    <property type="nucleotide sequence ID" value="XM_060483477.1"/>
</dbReference>
<protein>
    <recommendedName>
        <fullName evidence="2">DUF6699 domain-containing protein</fullName>
    </recommendedName>
</protein>
<evidence type="ECO:0000313" key="3">
    <source>
        <dbReference type="EMBL" id="KAK0449073.1"/>
    </source>
</evidence>
<keyword evidence="4" id="KW-1185">Reference proteome</keyword>
<comment type="caution">
    <text evidence="3">The sequence shown here is derived from an EMBL/GenBank/DDBJ whole genome shotgun (WGS) entry which is preliminary data.</text>
</comment>
<reference evidence="3" key="1">
    <citation type="submission" date="2023-06" db="EMBL/GenBank/DDBJ databases">
        <authorList>
            <consortium name="Lawrence Berkeley National Laboratory"/>
            <person name="Ahrendt S."/>
            <person name="Sahu N."/>
            <person name="Indic B."/>
            <person name="Wong-Bajracharya J."/>
            <person name="Merenyi Z."/>
            <person name="Ke H.-M."/>
            <person name="Monk M."/>
            <person name="Kocsube S."/>
            <person name="Drula E."/>
            <person name="Lipzen A."/>
            <person name="Balint B."/>
            <person name="Henrissat B."/>
            <person name="Andreopoulos B."/>
            <person name="Martin F.M."/>
            <person name="Harder C.B."/>
            <person name="Rigling D."/>
            <person name="Ford K.L."/>
            <person name="Foster G.D."/>
            <person name="Pangilinan J."/>
            <person name="Papanicolaou A."/>
            <person name="Barry K."/>
            <person name="LaButti K."/>
            <person name="Viragh M."/>
            <person name="Koriabine M."/>
            <person name="Yan M."/>
            <person name="Riley R."/>
            <person name="Champramary S."/>
            <person name="Plett K.L."/>
            <person name="Tsai I.J."/>
            <person name="Slot J."/>
            <person name="Sipos G."/>
            <person name="Plett J."/>
            <person name="Nagy L.G."/>
            <person name="Grigoriev I.V."/>
        </authorList>
    </citation>
    <scope>NUCLEOTIDE SEQUENCE</scope>
    <source>
        <strain evidence="3">CCBAS 213</strain>
    </source>
</reference>
<proteinExistence type="predicted"/>
<gene>
    <name evidence="3" type="ORF">EV420DRAFT_790893</name>
</gene>
<dbReference type="Proteomes" id="UP001175211">
    <property type="component" value="Unassembled WGS sequence"/>
</dbReference>
<dbReference type="InterPro" id="IPR046522">
    <property type="entry name" value="DUF6699"/>
</dbReference>
<dbReference type="AlphaFoldDB" id="A0AA39MWS1"/>
<dbReference type="EMBL" id="JAUEPS010000039">
    <property type="protein sequence ID" value="KAK0449073.1"/>
    <property type="molecule type" value="Genomic_DNA"/>
</dbReference>
<evidence type="ECO:0000313" key="4">
    <source>
        <dbReference type="Proteomes" id="UP001175211"/>
    </source>
</evidence>
<dbReference type="Pfam" id="PF20415">
    <property type="entry name" value="DUF6699"/>
    <property type="match status" value="1"/>
</dbReference>
<feature type="compositionally biased region" description="Low complexity" evidence="1">
    <location>
        <begin position="117"/>
        <end position="133"/>
    </location>
</feature>
<sequence length="371" mass="40846">MAFILRGLFGVGQSNQKPSSSSRRSQPPHPSRSYVFIPSPSAPPSAVGPISMKHSNSYDAPRTTKPSPSRYHAEESTALPSRSQSYQQQGQLHRPTFHRSTSYKYDSQVQYPIYTPTTGRSSSDSGTTSASSHGHGRPIPPRTSSVTTVNPPPRRPVLKHNYTWDAGSKPVVQYPRPHVSFLNPNCRESIHMHPLLASSRFHNAPISYDVTFPPSSRYVVDRNTRTAVPAHTLAQPATDPPTFTKLVMRCDKFPWPVVVSPSSKVGKFYIGNAPMMPAETLPISNIDLLHALHSTLSIRVTHEEWDALGSGSPAQRRVSRAYERRCLKMGGGWEGGVRRIDWLGHKVQLIGIEVDRNASAGGIAKLIFGSS</sequence>
<feature type="domain" description="DUF6699" evidence="2">
    <location>
        <begin position="206"/>
        <end position="354"/>
    </location>
</feature>
<feature type="compositionally biased region" description="Polar residues" evidence="1">
    <location>
        <begin position="78"/>
        <end position="91"/>
    </location>
</feature>
<organism evidence="3 4">
    <name type="scientific">Armillaria tabescens</name>
    <name type="common">Ringless honey mushroom</name>
    <name type="synonym">Agaricus tabescens</name>
    <dbReference type="NCBI Taxonomy" id="1929756"/>
    <lineage>
        <taxon>Eukaryota</taxon>
        <taxon>Fungi</taxon>
        <taxon>Dikarya</taxon>
        <taxon>Basidiomycota</taxon>
        <taxon>Agaricomycotina</taxon>
        <taxon>Agaricomycetes</taxon>
        <taxon>Agaricomycetidae</taxon>
        <taxon>Agaricales</taxon>
        <taxon>Marasmiineae</taxon>
        <taxon>Physalacriaceae</taxon>
        <taxon>Desarmillaria</taxon>
    </lineage>
</organism>
<evidence type="ECO:0000256" key="1">
    <source>
        <dbReference type="SAM" id="MobiDB-lite"/>
    </source>
</evidence>
<evidence type="ECO:0000259" key="2">
    <source>
        <dbReference type="Pfam" id="PF20415"/>
    </source>
</evidence>
<name>A0AA39MWS1_ARMTA</name>